<reference evidence="3" key="1">
    <citation type="submission" date="2017-04" db="EMBL/GenBank/DDBJ databases">
        <title>Unexpected and diverse lifestyles within the genus Limnohabitans.</title>
        <authorList>
            <person name="Kasalicky V."/>
            <person name="Mehrshad M."/>
            <person name="Andrei S.-A."/>
            <person name="Salcher M."/>
            <person name="Kratochvilova H."/>
            <person name="Simek K."/>
            <person name="Ghai R."/>
        </authorList>
    </citation>
    <scope>NUCLEOTIDE SEQUENCE [LARGE SCALE GENOMIC DNA]</scope>
    <source>
        <strain evidence="3">II-D5</strain>
    </source>
</reference>
<dbReference type="EMBL" id="LFYT02000002">
    <property type="protein sequence ID" value="PVE44227.1"/>
    <property type="molecule type" value="Genomic_DNA"/>
</dbReference>
<dbReference type="Gene3D" id="1.10.150.130">
    <property type="match status" value="1"/>
</dbReference>
<comment type="caution">
    <text evidence="3">The sequence shown here is derived from an EMBL/GenBank/DDBJ whole genome shotgun (WGS) entry which is preliminary data.</text>
</comment>
<keyword evidence="4" id="KW-1185">Reference proteome</keyword>
<evidence type="ECO:0000256" key="1">
    <source>
        <dbReference type="ARBA" id="ARBA00023125"/>
    </source>
</evidence>
<name>A0A2T7UHS5_9BURK</name>
<accession>A0A2T7UHS5</accession>
<protein>
    <recommendedName>
        <fullName evidence="2">Integrase SAM-like N-terminal domain-containing protein</fullName>
    </recommendedName>
</protein>
<keyword evidence="1" id="KW-0238">DNA-binding</keyword>
<feature type="domain" description="Integrase SAM-like N-terminal" evidence="2">
    <location>
        <begin position="3"/>
        <end position="40"/>
    </location>
</feature>
<dbReference type="InterPro" id="IPR004107">
    <property type="entry name" value="Integrase_SAM-like_N"/>
</dbReference>
<dbReference type="InterPro" id="IPR010998">
    <property type="entry name" value="Integrase_recombinase_N"/>
</dbReference>
<organism evidence="3 4">
    <name type="scientific">Limnohabitans planktonicus II-D5</name>
    <dbReference type="NCBI Taxonomy" id="1293045"/>
    <lineage>
        <taxon>Bacteria</taxon>
        <taxon>Pseudomonadati</taxon>
        <taxon>Pseudomonadota</taxon>
        <taxon>Betaproteobacteria</taxon>
        <taxon>Burkholderiales</taxon>
        <taxon>Comamonadaceae</taxon>
        <taxon>Limnohabitans</taxon>
    </lineage>
</organism>
<evidence type="ECO:0000313" key="4">
    <source>
        <dbReference type="Proteomes" id="UP000037507"/>
    </source>
</evidence>
<sequence>MWAAEVMAFLTMLAAAGRVSSSTHEQALLALLFLYKDVLQSGNTFCALLRQGQAQAPQCQKRIGIYMLKSETRLKPEIAC</sequence>
<dbReference type="GO" id="GO:0015074">
    <property type="term" value="P:DNA integration"/>
    <property type="evidence" value="ECO:0007669"/>
    <property type="project" value="InterPro"/>
</dbReference>
<dbReference type="AlphaFoldDB" id="A0A2T7UHS5"/>
<dbReference type="Proteomes" id="UP000037507">
    <property type="component" value="Unassembled WGS sequence"/>
</dbReference>
<evidence type="ECO:0000313" key="3">
    <source>
        <dbReference type="EMBL" id="PVE44227.1"/>
    </source>
</evidence>
<proteinExistence type="predicted"/>
<dbReference type="GO" id="GO:0003677">
    <property type="term" value="F:DNA binding"/>
    <property type="evidence" value="ECO:0007669"/>
    <property type="project" value="UniProtKB-KW"/>
</dbReference>
<gene>
    <name evidence="3" type="ORF">H663_001895</name>
</gene>
<evidence type="ECO:0000259" key="2">
    <source>
        <dbReference type="Pfam" id="PF13495"/>
    </source>
</evidence>
<dbReference type="Pfam" id="PF13495">
    <property type="entry name" value="Phage_int_SAM_4"/>
    <property type="match status" value="1"/>
</dbReference>